<evidence type="ECO:0000313" key="3">
    <source>
        <dbReference type="EMBL" id="MEL1244099.1"/>
    </source>
</evidence>
<sequence length="1119" mass="120489">MKKFVPLLLLLFSLSVFAQKEANNWFFGRLAGIRFLDDGSVVALSGSQIDTNEGCSAISDADGNLLFYTDGRNVWDRNHVKMPNGNYNAGTGLMGDPSSTQSGIIVPKKGDPNTYYIFTVDEPHHENAQVYPAQFNSIYSDTNLGVPETDDGFNNGLNYSVVDLSVTGSNGSIGDVVTRNRHLITYDPTVLNEIKYKCSEKITAVKNNTGTGFWVVTQFIDKFYSFFVDGAGVNETPVISQLDPVVNTDGYRRSAIGYLKAAPNGKKLAVAHNQRGTITGGTAQNGAVYLYDFNNSNGIVSNAVMVSNNSVPYGIEFSPQSKKLYVTYDATPTVAGGLHQYNLEAADVGASDIFITALSTNATALQLGPNGKIYRAVNGASFLDVVNAPDENGLACNFQDNAVSLGSGRIAIFGLPPFITSLFSANVLIANACLGDTTEFSLNAAGTFQTVSWDFGDSAAPSSELAPTHVYASPGDYNVIATITNQGDVYTIVEDVTIYAIPVANTAPAINECDPENDGVEVFNLAANNASILGTQIATTFEVKYFASQENADANTNALNAAAYTNISNPQTIYARVHQRSNTKCYSTTSFEISATAAPLLNTNKFSICDDNTDGDDSNGKATFDMAAVTTALVQNSSQYTTTYYASQANANTTTSALPAQFYNTVRDEQVVYARIVNNTFTNCVTVLPITLTVNPLPDAITTARLVQCLNPNGANLFNLTQADAEISGGNAGISVSYYPTTTDAEDGTNEITTPFTNTTSPQVIAARVVVTATGCFRILPLTLEVTTDILPAIPMERCDDDGSEDGFAEFDLALTGVGAGADSVLYYPSVTDALLEQNAIPAVFTNTTINRQMVYARVENDNDCTALQPLYLIVRPMPNIDIDDTAIVCLNTHDFIPIDAGELDNLTHYTFLWSTGETTHTIFVNQPGTYTVEVTNITNISGCSKTRTITVVPSDVAVFDAVVVEDLRTDNTITVLVHPGNNVDTSYLYSLDAPNGPWQESNFFDNVTAGIHIVYVYDTNGCGVSLQGVAVLAIPKFFTPNGDGINDTWDIIGVNTLFYENSKIYIFDRYGKLLADVNPKGPGWDGTYNGHRLPATDYWFVVTLDDGRTVKGHFSMVR</sequence>
<dbReference type="InterPro" id="IPR035986">
    <property type="entry name" value="PKD_dom_sf"/>
</dbReference>
<feature type="chain" id="PRO_5046670192" evidence="1">
    <location>
        <begin position="19"/>
        <end position="1119"/>
    </location>
</feature>
<dbReference type="InterPro" id="IPR026341">
    <property type="entry name" value="T9SS_type_B"/>
</dbReference>
<dbReference type="Pfam" id="PF13585">
    <property type="entry name" value="CHU_C"/>
    <property type="match status" value="1"/>
</dbReference>
<dbReference type="PROSITE" id="PS50093">
    <property type="entry name" value="PKD"/>
    <property type="match status" value="1"/>
</dbReference>
<keyword evidence="1" id="KW-0732">Signal</keyword>
<protein>
    <submittedName>
        <fullName evidence="3">T9SS type B sorting domain-containing protein</fullName>
    </submittedName>
</protein>
<dbReference type="SUPFAM" id="SSF75011">
    <property type="entry name" value="3-carboxy-cis,cis-mucoante lactonizing enzyme"/>
    <property type="match status" value="1"/>
</dbReference>
<dbReference type="NCBIfam" id="TIGR04131">
    <property type="entry name" value="Bac_Flav_CTERM"/>
    <property type="match status" value="1"/>
</dbReference>
<dbReference type="Pfam" id="PF18911">
    <property type="entry name" value="PKD_4"/>
    <property type="match status" value="1"/>
</dbReference>
<dbReference type="SMART" id="SM00089">
    <property type="entry name" value="PKD"/>
    <property type="match status" value="2"/>
</dbReference>
<proteinExistence type="predicted"/>
<feature type="signal peptide" evidence="1">
    <location>
        <begin position="1"/>
        <end position="18"/>
    </location>
</feature>
<dbReference type="Proteomes" id="UP001464555">
    <property type="component" value="Unassembled WGS sequence"/>
</dbReference>
<reference evidence="3 4" key="1">
    <citation type="submission" date="2024-04" db="EMBL/GenBank/DDBJ databases">
        <title>Flavobacterium sp. DGU11 16S ribosomal RNA gene Genome sequencing and assembly.</title>
        <authorList>
            <person name="Park S."/>
        </authorList>
    </citation>
    <scope>NUCLEOTIDE SEQUENCE [LARGE SCALE GENOMIC DNA]</scope>
    <source>
        <strain evidence="3 4">DGU11</strain>
    </source>
</reference>
<keyword evidence="4" id="KW-1185">Reference proteome</keyword>
<organism evidence="3 4">
    <name type="scientific">Flavobacterium arundinis</name>
    <dbReference type="NCBI Taxonomy" id="3139143"/>
    <lineage>
        <taxon>Bacteria</taxon>
        <taxon>Pseudomonadati</taxon>
        <taxon>Bacteroidota</taxon>
        <taxon>Flavobacteriia</taxon>
        <taxon>Flavobacteriales</taxon>
        <taxon>Flavobacteriaceae</taxon>
        <taxon>Flavobacterium</taxon>
    </lineage>
</organism>
<comment type="caution">
    <text evidence="3">The sequence shown here is derived from an EMBL/GenBank/DDBJ whole genome shotgun (WGS) entry which is preliminary data.</text>
</comment>
<dbReference type="EMBL" id="JBBYHR010000003">
    <property type="protein sequence ID" value="MEL1244099.1"/>
    <property type="molecule type" value="Genomic_DNA"/>
</dbReference>
<evidence type="ECO:0000313" key="4">
    <source>
        <dbReference type="Proteomes" id="UP001464555"/>
    </source>
</evidence>
<name>A0ABU9HVA7_9FLAO</name>
<dbReference type="CDD" id="cd00146">
    <property type="entry name" value="PKD"/>
    <property type="match status" value="1"/>
</dbReference>
<dbReference type="InterPro" id="IPR000601">
    <property type="entry name" value="PKD_dom"/>
</dbReference>
<dbReference type="Gene3D" id="2.60.40.10">
    <property type="entry name" value="Immunoglobulins"/>
    <property type="match status" value="1"/>
</dbReference>
<evidence type="ECO:0000256" key="1">
    <source>
        <dbReference type="SAM" id="SignalP"/>
    </source>
</evidence>
<gene>
    <name evidence="3" type="ORF">AAEO56_07505</name>
</gene>
<feature type="domain" description="PKD" evidence="2">
    <location>
        <begin position="437"/>
        <end position="485"/>
    </location>
</feature>
<dbReference type="RefSeq" id="WP_341696410.1">
    <property type="nucleotide sequence ID" value="NZ_JBBYHR010000003.1"/>
</dbReference>
<dbReference type="SUPFAM" id="SSF49299">
    <property type="entry name" value="PKD domain"/>
    <property type="match status" value="1"/>
</dbReference>
<dbReference type="InterPro" id="IPR022409">
    <property type="entry name" value="PKD/Chitinase_dom"/>
</dbReference>
<evidence type="ECO:0000259" key="2">
    <source>
        <dbReference type="PROSITE" id="PS50093"/>
    </source>
</evidence>
<dbReference type="InterPro" id="IPR013783">
    <property type="entry name" value="Ig-like_fold"/>
</dbReference>
<accession>A0ABU9HVA7</accession>